<evidence type="ECO:0000313" key="1">
    <source>
        <dbReference type="EMBL" id="KAG8182354.1"/>
    </source>
</evidence>
<protein>
    <submittedName>
        <fullName evidence="1">Uncharacterized protein</fullName>
    </submittedName>
</protein>
<dbReference type="EMBL" id="JAFNEN010000466">
    <property type="protein sequence ID" value="KAG8182354.1"/>
    <property type="molecule type" value="Genomic_DNA"/>
</dbReference>
<dbReference type="AlphaFoldDB" id="A0AAV6UED1"/>
<evidence type="ECO:0000313" key="2">
    <source>
        <dbReference type="Proteomes" id="UP000827092"/>
    </source>
</evidence>
<reference evidence="1 2" key="1">
    <citation type="journal article" date="2022" name="Nat. Ecol. Evol.">
        <title>A masculinizing supergene underlies an exaggerated male reproductive morph in a spider.</title>
        <authorList>
            <person name="Hendrickx F."/>
            <person name="De Corte Z."/>
            <person name="Sonet G."/>
            <person name="Van Belleghem S.M."/>
            <person name="Kostlbacher S."/>
            <person name="Vangestel C."/>
        </authorList>
    </citation>
    <scope>NUCLEOTIDE SEQUENCE [LARGE SCALE GENOMIC DNA]</scope>
    <source>
        <strain evidence="1">W744_W776</strain>
    </source>
</reference>
<sequence length="73" mass="8404">MMLFCAKYPVEKNLEDTNEISGRKAVLSSFTLTALIITDRVMQKRDLGNCSPSGRQWRWFSGVMDTWGHFAFI</sequence>
<name>A0AAV6UED1_9ARAC</name>
<organism evidence="1 2">
    <name type="scientific">Oedothorax gibbosus</name>
    <dbReference type="NCBI Taxonomy" id="931172"/>
    <lineage>
        <taxon>Eukaryota</taxon>
        <taxon>Metazoa</taxon>
        <taxon>Ecdysozoa</taxon>
        <taxon>Arthropoda</taxon>
        <taxon>Chelicerata</taxon>
        <taxon>Arachnida</taxon>
        <taxon>Araneae</taxon>
        <taxon>Araneomorphae</taxon>
        <taxon>Entelegynae</taxon>
        <taxon>Araneoidea</taxon>
        <taxon>Linyphiidae</taxon>
        <taxon>Erigoninae</taxon>
        <taxon>Oedothorax</taxon>
    </lineage>
</organism>
<dbReference type="Proteomes" id="UP000827092">
    <property type="component" value="Unassembled WGS sequence"/>
</dbReference>
<gene>
    <name evidence="1" type="ORF">JTE90_010120</name>
</gene>
<comment type="caution">
    <text evidence="1">The sequence shown here is derived from an EMBL/GenBank/DDBJ whole genome shotgun (WGS) entry which is preliminary data.</text>
</comment>
<accession>A0AAV6UED1</accession>
<keyword evidence="2" id="KW-1185">Reference proteome</keyword>
<proteinExistence type="predicted"/>